<dbReference type="AlphaFoldDB" id="A0A0E9TA30"/>
<name>A0A0E9TA30_ANGAN</name>
<reference evidence="1" key="1">
    <citation type="submission" date="2014-11" db="EMBL/GenBank/DDBJ databases">
        <authorList>
            <person name="Amaro Gonzalez C."/>
        </authorList>
    </citation>
    <scope>NUCLEOTIDE SEQUENCE</scope>
</reference>
<organism evidence="1">
    <name type="scientific">Anguilla anguilla</name>
    <name type="common">European freshwater eel</name>
    <name type="synonym">Muraena anguilla</name>
    <dbReference type="NCBI Taxonomy" id="7936"/>
    <lineage>
        <taxon>Eukaryota</taxon>
        <taxon>Metazoa</taxon>
        <taxon>Chordata</taxon>
        <taxon>Craniata</taxon>
        <taxon>Vertebrata</taxon>
        <taxon>Euteleostomi</taxon>
        <taxon>Actinopterygii</taxon>
        <taxon>Neopterygii</taxon>
        <taxon>Teleostei</taxon>
        <taxon>Anguilliformes</taxon>
        <taxon>Anguillidae</taxon>
        <taxon>Anguilla</taxon>
    </lineage>
</organism>
<sequence>MPSVQTLFHQEALYIIYPQFSKFSRYLVEDGKTC</sequence>
<proteinExistence type="predicted"/>
<evidence type="ECO:0000313" key="1">
    <source>
        <dbReference type="EMBL" id="JAH49725.1"/>
    </source>
</evidence>
<reference evidence="1" key="2">
    <citation type="journal article" date="2015" name="Fish Shellfish Immunol.">
        <title>Early steps in the European eel (Anguilla anguilla)-Vibrio vulnificus interaction in the gills: Role of the RtxA13 toxin.</title>
        <authorList>
            <person name="Callol A."/>
            <person name="Pajuelo D."/>
            <person name="Ebbesson L."/>
            <person name="Teles M."/>
            <person name="MacKenzie S."/>
            <person name="Amaro C."/>
        </authorList>
    </citation>
    <scope>NUCLEOTIDE SEQUENCE</scope>
</reference>
<dbReference type="EMBL" id="GBXM01058852">
    <property type="protein sequence ID" value="JAH49725.1"/>
    <property type="molecule type" value="Transcribed_RNA"/>
</dbReference>
<protein>
    <submittedName>
        <fullName evidence="1">Uncharacterized protein</fullName>
    </submittedName>
</protein>
<accession>A0A0E9TA30</accession>